<dbReference type="GO" id="GO:0005730">
    <property type="term" value="C:nucleolus"/>
    <property type="evidence" value="ECO:0000318"/>
    <property type="project" value="GO_Central"/>
</dbReference>
<reference evidence="3" key="1">
    <citation type="journal article" date="2017" name="Nature">
        <title>The sunflower genome provides insights into oil metabolism, flowering and Asterid evolution.</title>
        <authorList>
            <person name="Badouin H."/>
            <person name="Gouzy J."/>
            <person name="Grassa C.J."/>
            <person name="Murat F."/>
            <person name="Staton S.E."/>
            <person name="Cottret L."/>
            <person name="Lelandais-Briere C."/>
            <person name="Owens G.L."/>
            <person name="Carrere S."/>
            <person name="Mayjonade B."/>
            <person name="Legrand L."/>
            <person name="Gill N."/>
            <person name="Kane N.C."/>
            <person name="Bowers J.E."/>
            <person name="Hubner S."/>
            <person name="Bellec A."/>
            <person name="Berard A."/>
            <person name="Berges H."/>
            <person name="Blanchet N."/>
            <person name="Boniface M.C."/>
            <person name="Brunel D."/>
            <person name="Catrice O."/>
            <person name="Chaidir N."/>
            <person name="Claudel C."/>
            <person name="Donnadieu C."/>
            <person name="Faraut T."/>
            <person name="Fievet G."/>
            <person name="Helmstetter N."/>
            <person name="King M."/>
            <person name="Knapp S.J."/>
            <person name="Lai Z."/>
            <person name="Le Paslier M.C."/>
            <person name="Lippi Y."/>
            <person name="Lorenzon L."/>
            <person name="Mandel J.R."/>
            <person name="Marage G."/>
            <person name="Marchand G."/>
            <person name="Marquand E."/>
            <person name="Bret-Mestries E."/>
            <person name="Morien E."/>
            <person name="Nambeesan S."/>
            <person name="Nguyen T."/>
            <person name="Pegot-Espagnet P."/>
            <person name="Pouilly N."/>
            <person name="Raftis F."/>
            <person name="Sallet E."/>
            <person name="Schiex T."/>
            <person name="Thomas J."/>
            <person name="Vandecasteele C."/>
            <person name="Vares D."/>
            <person name="Vear F."/>
            <person name="Vautrin S."/>
            <person name="Crespi M."/>
            <person name="Mangin B."/>
            <person name="Burke J.M."/>
            <person name="Salse J."/>
            <person name="Munos S."/>
            <person name="Vincourt P."/>
            <person name="Rieseberg L.H."/>
            <person name="Langlade N.B."/>
        </authorList>
    </citation>
    <scope>NUCLEOTIDE SEQUENCE [LARGE SCALE GENOMIC DNA]</scope>
    <source>
        <strain evidence="3">cv. SF193</strain>
    </source>
</reference>
<dbReference type="GO" id="GO:0000462">
    <property type="term" value="P:maturation of SSU-rRNA from tricistronic rRNA transcript (SSU-rRNA, 5.8S rRNA, LSU-rRNA)"/>
    <property type="evidence" value="ECO:0000318"/>
    <property type="project" value="GO_Central"/>
</dbReference>
<evidence type="ECO:0000313" key="3">
    <source>
        <dbReference type="Proteomes" id="UP000215914"/>
    </source>
</evidence>
<dbReference type="PANTHER" id="PTHR13237">
    <property type="entry name" value="SOMETHING ABOUT SILENCING PROTEIN 10-RELATED"/>
    <property type="match status" value="1"/>
</dbReference>
<keyword evidence="3" id="KW-1185">Reference proteome</keyword>
<feature type="compositionally biased region" description="Basic and acidic residues" evidence="1">
    <location>
        <begin position="16"/>
        <end position="30"/>
    </location>
</feature>
<proteinExistence type="predicted"/>
<dbReference type="EMBL" id="CM007902">
    <property type="protein sequence ID" value="OTG01948.1"/>
    <property type="molecule type" value="Genomic_DNA"/>
</dbReference>
<evidence type="ECO:0000256" key="1">
    <source>
        <dbReference type="SAM" id="MobiDB-lite"/>
    </source>
</evidence>
<dbReference type="Proteomes" id="UP000215914">
    <property type="component" value="Chromosome 13"/>
</dbReference>
<feature type="compositionally biased region" description="Basic and acidic residues" evidence="1">
    <location>
        <begin position="65"/>
        <end position="81"/>
    </location>
</feature>
<gene>
    <name evidence="2" type="ORF">HannXRQ_Chr13g0407601</name>
</gene>
<accession>A0A251SSZ6</accession>
<protein>
    <submittedName>
        <fullName evidence="2">Uncharacterized protein</fullName>
    </submittedName>
</protein>
<dbReference type="GO" id="GO:0032040">
    <property type="term" value="C:small-subunit processome"/>
    <property type="evidence" value="ECO:0000318"/>
    <property type="project" value="GO_Central"/>
</dbReference>
<evidence type="ECO:0000313" key="2">
    <source>
        <dbReference type="EMBL" id="OTG01948.1"/>
    </source>
</evidence>
<name>A0A251SSZ6_HELAN</name>
<dbReference type="STRING" id="4232.A0A251SSZ6"/>
<feature type="region of interest" description="Disordered" evidence="1">
    <location>
        <begin position="1"/>
        <end position="81"/>
    </location>
</feature>
<sequence length="141" mass="16473">MLQYQIQKLTRLTRNSVDDKKPRERDDALKLRPNPDMLIDKIAPDDNDCKYRPPKITPASMDENTTSKHERNASRKEKQALRQDLRSEYARYLMNDLKGRPEEVREVIGTKDRDVTKYKAKMEERARRGGALHPSASYKNG</sequence>
<feature type="compositionally biased region" description="Polar residues" evidence="1">
    <location>
        <begin position="1"/>
        <end position="15"/>
    </location>
</feature>
<dbReference type="AlphaFoldDB" id="A0A251SSZ6"/>
<dbReference type="PANTHER" id="PTHR13237:SF9">
    <property type="entry name" value="NEUROGUIDIN"/>
    <property type="match status" value="1"/>
</dbReference>
<feature type="compositionally biased region" description="Basic and acidic residues" evidence="1">
    <location>
        <begin position="38"/>
        <end position="51"/>
    </location>
</feature>
<organism evidence="2 3">
    <name type="scientific">Helianthus annuus</name>
    <name type="common">Common sunflower</name>
    <dbReference type="NCBI Taxonomy" id="4232"/>
    <lineage>
        <taxon>Eukaryota</taxon>
        <taxon>Viridiplantae</taxon>
        <taxon>Streptophyta</taxon>
        <taxon>Embryophyta</taxon>
        <taxon>Tracheophyta</taxon>
        <taxon>Spermatophyta</taxon>
        <taxon>Magnoliopsida</taxon>
        <taxon>eudicotyledons</taxon>
        <taxon>Gunneridae</taxon>
        <taxon>Pentapetalae</taxon>
        <taxon>asterids</taxon>
        <taxon>campanulids</taxon>
        <taxon>Asterales</taxon>
        <taxon>Asteraceae</taxon>
        <taxon>Asteroideae</taxon>
        <taxon>Heliantheae alliance</taxon>
        <taxon>Heliantheae</taxon>
        <taxon>Helianthus</taxon>
    </lineage>
</organism>
<dbReference type="InParanoid" id="A0A251SSZ6"/>